<feature type="compositionally biased region" description="Polar residues" evidence="6">
    <location>
        <begin position="1109"/>
        <end position="1121"/>
    </location>
</feature>
<dbReference type="EMBL" id="KZ678377">
    <property type="protein sequence ID" value="PSS02477.1"/>
    <property type="molecule type" value="Genomic_DNA"/>
</dbReference>
<dbReference type="PANTHER" id="PTHR46896">
    <property type="entry name" value="SENTRIN-SPECIFIC PROTEASE"/>
    <property type="match status" value="1"/>
</dbReference>
<keyword evidence="2" id="KW-0597">Phosphoprotein</keyword>
<dbReference type="InParanoid" id="A0A2T3ALI4"/>
<feature type="region of interest" description="Disordered" evidence="6">
    <location>
        <begin position="839"/>
        <end position="888"/>
    </location>
</feature>
<evidence type="ECO:0000313" key="9">
    <source>
        <dbReference type="Proteomes" id="UP000241462"/>
    </source>
</evidence>
<evidence type="ECO:0000313" key="8">
    <source>
        <dbReference type="EMBL" id="PSS02477.1"/>
    </source>
</evidence>
<evidence type="ECO:0000256" key="4">
    <source>
        <dbReference type="ARBA" id="ARBA00022786"/>
    </source>
</evidence>
<evidence type="ECO:0000256" key="1">
    <source>
        <dbReference type="ARBA" id="ARBA00005234"/>
    </source>
</evidence>
<dbReference type="PROSITE" id="PS50600">
    <property type="entry name" value="ULP_PROTEASE"/>
    <property type="match status" value="1"/>
</dbReference>
<dbReference type="GO" id="GO:0006508">
    <property type="term" value="P:proteolysis"/>
    <property type="evidence" value="ECO:0007669"/>
    <property type="project" value="UniProtKB-KW"/>
</dbReference>
<protein>
    <recommendedName>
        <fullName evidence="7">Ubiquitin-like protease family profile domain-containing protein</fullName>
    </recommendedName>
</protein>
<feature type="compositionally biased region" description="Polar residues" evidence="6">
    <location>
        <begin position="852"/>
        <end position="864"/>
    </location>
</feature>
<organism evidence="8 9">
    <name type="scientific">Coniella lustricola</name>
    <dbReference type="NCBI Taxonomy" id="2025994"/>
    <lineage>
        <taxon>Eukaryota</taxon>
        <taxon>Fungi</taxon>
        <taxon>Dikarya</taxon>
        <taxon>Ascomycota</taxon>
        <taxon>Pezizomycotina</taxon>
        <taxon>Sordariomycetes</taxon>
        <taxon>Sordariomycetidae</taxon>
        <taxon>Diaporthales</taxon>
        <taxon>Schizoparmaceae</taxon>
        <taxon>Coniella</taxon>
    </lineage>
</organism>
<keyword evidence="3" id="KW-0645">Protease</keyword>
<feature type="region of interest" description="Disordered" evidence="6">
    <location>
        <begin position="1149"/>
        <end position="1197"/>
    </location>
</feature>
<evidence type="ECO:0000259" key="7">
    <source>
        <dbReference type="PROSITE" id="PS50600"/>
    </source>
</evidence>
<feature type="region of interest" description="Disordered" evidence="6">
    <location>
        <begin position="591"/>
        <end position="611"/>
    </location>
</feature>
<feature type="region of interest" description="Disordered" evidence="6">
    <location>
        <begin position="534"/>
        <end position="569"/>
    </location>
</feature>
<reference evidence="8 9" key="1">
    <citation type="journal article" date="2018" name="Mycol. Prog.">
        <title>Coniella lustricola, a new species from submerged detritus.</title>
        <authorList>
            <person name="Raudabaugh D.B."/>
            <person name="Iturriaga T."/>
            <person name="Carver A."/>
            <person name="Mondo S."/>
            <person name="Pangilinan J."/>
            <person name="Lipzen A."/>
            <person name="He G."/>
            <person name="Amirebrahimi M."/>
            <person name="Grigoriev I.V."/>
            <person name="Miller A.N."/>
        </authorList>
    </citation>
    <scope>NUCLEOTIDE SEQUENCE [LARGE SCALE GENOMIC DNA]</scope>
    <source>
        <strain evidence="8 9">B22-T-1</strain>
    </source>
</reference>
<feature type="compositionally biased region" description="Basic and acidic residues" evidence="6">
    <location>
        <begin position="1322"/>
        <end position="1343"/>
    </location>
</feature>
<dbReference type="SUPFAM" id="SSF54001">
    <property type="entry name" value="Cysteine proteinases"/>
    <property type="match status" value="1"/>
</dbReference>
<feature type="compositionally biased region" description="Basic and acidic residues" evidence="6">
    <location>
        <begin position="642"/>
        <end position="664"/>
    </location>
</feature>
<dbReference type="InterPro" id="IPR003653">
    <property type="entry name" value="Peptidase_C48_C"/>
</dbReference>
<gene>
    <name evidence="8" type="ORF">BD289DRAFT_422067</name>
</gene>
<feature type="compositionally biased region" description="Basic residues" evidence="6">
    <location>
        <begin position="865"/>
        <end position="877"/>
    </location>
</feature>
<feature type="domain" description="Ubiquitin-like protease family profile" evidence="7">
    <location>
        <begin position="696"/>
        <end position="954"/>
    </location>
</feature>
<feature type="compositionally biased region" description="Polar residues" evidence="6">
    <location>
        <begin position="1024"/>
        <end position="1033"/>
    </location>
</feature>
<feature type="compositionally biased region" description="Polar residues" evidence="6">
    <location>
        <begin position="162"/>
        <end position="177"/>
    </location>
</feature>
<dbReference type="InterPro" id="IPR057501">
    <property type="entry name" value="DeUb_enz_PH"/>
</dbReference>
<feature type="compositionally biased region" description="Low complexity" evidence="6">
    <location>
        <begin position="1173"/>
        <end position="1195"/>
    </location>
</feature>
<name>A0A2T3ALI4_9PEZI</name>
<accession>A0A2T3ALI4</accession>
<dbReference type="OrthoDB" id="442460at2759"/>
<evidence type="ECO:0000256" key="5">
    <source>
        <dbReference type="ARBA" id="ARBA00022801"/>
    </source>
</evidence>
<comment type="similarity">
    <text evidence="1">Belongs to the peptidase C48 family.</text>
</comment>
<dbReference type="InterPro" id="IPR038765">
    <property type="entry name" value="Papain-like_cys_pep_sf"/>
</dbReference>
<dbReference type="Proteomes" id="UP000241462">
    <property type="component" value="Unassembled WGS sequence"/>
</dbReference>
<evidence type="ECO:0000256" key="6">
    <source>
        <dbReference type="SAM" id="MobiDB-lite"/>
    </source>
</evidence>
<proteinExistence type="inferred from homology"/>
<keyword evidence="4" id="KW-0833">Ubl conjugation pathway</keyword>
<evidence type="ECO:0000256" key="2">
    <source>
        <dbReference type="ARBA" id="ARBA00022553"/>
    </source>
</evidence>
<feature type="region of interest" description="Disordered" evidence="6">
    <location>
        <begin position="119"/>
        <end position="200"/>
    </location>
</feature>
<feature type="region of interest" description="Disordered" evidence="6">
    <location>
        <begin position="799"/>
        <end position="826"/>
    </location>
</feature>
<feature type="region of interest" description="Disordered" evidence="6">
    <location>
        <begin position="1214"/>
        <end position="1343"/>
    </location>
</feature>
<dbReference type="Pfam" id="PF02902">
    <property type="entry name" value="Peptidase_C48"/>
    <property type="match status" value="1"/>
</dbReference>
<keyword evidence="5" id="KW-0378">Hydrolase</keyword>
<dbReference type="InterPro" id="IPR051947">
    <property type="entry name" value="Sentrin-specific_protease"/>
</dbReference>
<dbReference type="STRING" id="2025994.A0A2T3ALI4"/>
<dbReference type="PANTHER" id="PTHR46896:SF3">
    <property type="entry name" value="FI06413P-RELATED"/>
    <property type="match status" value="1"/>
</dbReference>
<feature type="compositionally biased region" description="Polar residues" evidence="6">
    <location>
        <begin position="1049"/>
        <end position="1086"/>
    </location>
</feature>
<feature type="compositionally biased region" description="Basic and acidic residues" evidence="6">
    <location>
        <begin position="1302"/>
        <end position="1312"/>
    </location>
</feature>
<feature type="region of interest" description="Disordered" evidence="6">
    <location>
        <begin position="354"/>
        <end position="373"/>
    </location>
</feature>
<evidence type="ECO:0000256" key="3">
    <source>
        <dbReference type="ARBA" id="ARBA00022670"/>
    </source>
</evidence>
<keyword evidence="9" id="KW-1185">Reference proteome</keyword>
<feature type="region of interest" description="Disordered" evidence="6">
    <location>
        <begin position="625"/>
        <end position="677"/>
    </location>
</feature>
<feature type="compositionally biased region" description="Acidic residues" evidence="6">
    <location>
        <begin position="301"/>
        <end position="312"/>
    </location>
</feature>
<dbReference type="GO" id="GO:0005737">
    <property type="term" value="C:cytoplasm"/>
    <property type="evidence" value="ECO:0007669"/>
    <property type="project" value="TreeGrafter"/>
</dbReference>
<dbReference type="GO" id="GO:0005634">
    <property type="term" value="C:nucleus"/>
    <property type="evidence" value="ECO:0007669"/>
    <property type="project" value="TreeGrafter"/>
</dbReference>
<sequence length="1343" mass="149809">MAGRKRRHQRLSALAYQTPKIYIVEGSGANVTQRCSPPSSPFLPCSRVPCASPIIHPSPNKPESPRRNPNTWDPFTRYYSGKNSIPDYGMPRENTMSKIKTKIGSLVGVFRHGDWLDKSSTAQQPEQRPALKRPSDPLAPRPTKRSRHDGRDEHADLLLGDNTASSTFSPRRSSINSHTRESLSVRSSGDAESKKLAMNEYRATTKNITGKKRSRHKKAAERVFQGQLNGDQSSANLSRTSIGYPVKSRLISGREIAGDRIEDDQQITAQEQKVQTKSSSGTAKNWPYTAKRLFPPSSDEGAGEGGDEDEIAELPPATRRKVTAQNHKTRSFEQTNNGKRPSNGPDELQLAHVAKRRSRPANSADIPRTNFVSPTTTGASKEICLGVEAAACDPAFVYPAPGYMRDSAPGATNKKCFLMAGPRSPGVLHPVEKSGATIDELEWIAPSISKIKSISYSKTLPIVKIGKTLDHSTEFPTGAVLIIKFDSIKEAMHFVHFCQQVNSSIRLQGTYGQNLYTVLENIKTKIKERNMKSVGPAVRAAQPQTGAKIPETGPANGKAPSQARVKADVPQPAVSGHYAQVKALRMQMRADDGLEDDSSGATITPSEEKNMHNLIFNDATQDDDVVSKVEPIRPTQRPVRYTRQEQRETKAESQRSLRSSRLEPRSPTPPPQRWTEKHPNWKVDLDYKIPLIYERTTITAIDIERLDEGQFLNDEVISFYAKHLHKQLERRDEQLAKRVYIFSSFFWDTLKSKGYDGVKNWTAKIDLLSFDYIIVPINQSAHWYLAIICKPGGLLPRDRSATPEGDALPNGHTASPQKLYGQNVEDEQHNVNVKTYTITSDNEDDSGKLQDPQASQATQNGRTPTSKKGRGSRRSAGPRKYNPNDPRVITLDSLDGSHTGVSTALKHYLKEEIKHRKGIDIEVPSQFGMTAKDIPFQNNFTDCGVYLLGYIEEFMKDPDEFARNILQHEKRDWNVDAPSLRKKIRDLIFKLHKTYQQEDIRKRRERAEQKRAKSHTPAAESDASRTTSKNSAVTGRLPVPVPTAEERSSPTIVSAQQTQHSNEKSASSAPASRQPTPPRQRSQSSAVFRALKQHSHQQPTREVSPPSLRRQQTSSDQQIEAQEQKHKTHDVNASMIVNPNESLEILEQPRHSQQRVASNIVQSVEIRDGTVNDDSSSTTSSSSDSSVDSVAASTAGEELQMVIPRTYDEAKMLKPLASSSPSRAPPSPTPKDRHVKGRPQPRTSTASEFTAMDATTKFAASKNRQRKKERLFLSESFRRAGARHPSPAEYATVPSSSSSSEMSRKAQRRGDEQTQSGRHRERQREREAGRRQEEKERHVVDLT</sequence>
<feature type="region of interest" description="Disordered" evidence="6">
    <location>
        <begin position="267"/>
        <end position="346"/>
    </location>
</feature>
<dbReference type="GO" id="GO:0016926">
    <property type="term" value="P:protein desumoylation"/>
    <property type="evidence" value="ECO:0007669"/>
    <property type="project" value="TreeGrafter"/>
</dbReference>
<dbReference type="Pfam" id="PF25424">
    <property type="entry name" value="PH_35"/>
    <property type="match status" value="1"/>
</dbReference>
<feature type="region of interest" description="Disordered" evidence="6">
    <location>
        <begin position="998"/>
        <end position="1133"/>
    </location>
</feature>
<feature type="compositionally biased region" description="Basic and acidic residues" evidence="6">
    <location>
        <begin position="998"/>
        <end position="1011"/>
    </location>
</feature>
<feature type="compositionally biased region" description="Polar residues" evidence="6">
    <location>
        <begin position="267"/>
        <end position="283"/>
    </location>
</feature>
<feature type="compositionally biased region" description="Basic and acidic residues" evidence="6">
    <location>
        <begin position="178"/>
        <end position="197"/>
    </location>
</feature>
<dbReference type="GO" id="GO:0070139">
    <property type="term" value="F:SUMO-specific endopeptidase activity"/>
    <property type="evidence" value="ECO:0007669"/>
    <property type="project" value="TreeGrafter"/>
</dbReference>
<dbReference type="Gene3D" id="3.40.395.10">
    <property type="entry name" value="Adenoviral Proteinase, Chain A"/>
    <property type="match status" value="1"/>
</dbReference>